<dbReference type="SUPFAM" id="SSF51905">
    <property type="entry name" value="FAD/NAD(P)-binding domain"/>
    <property type="match status" value="1"/>
</dbReference>
<gene>
    <name evidence="1" type="ORF">R3P95_21860</name>
</gene>
<name>A0ABU4B432_9NOCA</name>
<evidence type="ECO:0000313" key="2">
    <source>
        <dbReference type="Proteomes" id="UP001185899"/>
    </source>
</evidence>
<reference evidence="1 2" key="1">
    <citation type="submission" date="2023-10" db="EMBL/GenBank/DDBJ databases">
        <title>Development of a sustainable strategy for remediation of hydrocarbon-contaminated territories based on the waste exchange concept.</title>
        <authorList>
            <person name="Krivoruchko A."/>
        </authorList>
    </citation>
    <scope>NUCLEOTIDE SEQUENCE [LARGE SCALE GENOMIC DNA]</scope>
    <source>
        <strain evidence="1 2">IEGM 1322</strain>
    </source>
</reference>
<organism evidence="1 2">
    <name type="scientific">Rhodococcus cercidiphylli</name>
    <dbReference type="NCBI Taxonomy" id="489916"/>
    <lineage>
        <taxon>Bacteria</taxon>
        <taxon>Bacillati</taxon>
        <taxon>Actinomycetota</taxon>
        <taxon>Actinomycetes</taxon>
        <taxon>Mycobacteriales</taxon>
        <taxon>Nocardiaceae</taxon>
        <taxon>Rhodococcus</taxon>
    </lineage>
</organism>
<dbReference type="Pfam" id="PF13450">
    <property type="entry name" value="NAD_binding_8"/>
    <property type="match status" value="1"/>
</dbReference>
<accession>A0ABU4B432</accession>
<dbReference type="Gene3D" id="3.50.50.60">
    <property type="entry name" value="FAD/NAD(P)-binding domain"/>
    <property type="match status" value="2"/>
</dbReference>
<proteinExistence type="predicted"/>
<keyword evidence="2" id="KW-1185">Reference proteome</keyword>
<comment type="caution">
    <text evidence="1">The sequence shown here is derived from an EMBL/GenBank/DDBJ whole genome shotgun (WGS) entry which is preliminary data.</text>
</comment>
<dbReference type="PANTHER" id="PTHR10668:SF105">
    <property type="entry name" value="DEHYDROGENASE-RELATED"/>
    <property type="match status" value="1"/>
</dbReference>
<dbReference type="InterPro" id="IPR036188">
    <property type="entry name" value="FAD/NAD-bd_sf"/>
</dbReference>
<dbReference type="EMBL" id="JAWLKE010000009">
    <property type="protein sequence ID" value="MDV6233210.1"/>
    <property type="molecule type" value="Genomic_DNA"/>
</dbReference>
<dbReference type="Proteomes" id="UP001185899">
    <property type="component" value="Unassembled WGS sequence"/>
</dbReference>
<sequence length="471" mass="50088">MTTATVVGSGPNGLAAAVTLAMAGVEVTVLEMADKVGGGTRTSELTLPGVLHDDCSAVHPVGAASPFFASLDLESHGLTWKYPEIDAVQPLDNGSAGVLHRSITETATGLGVDGDAWQRFFGPLSDRFDDLTTDFFRPLLHVPRHPITLTKFGLNALAPASLTARRFRTPEARALFSGVAAHALYPLTRPTTSAVGVMMIAAGHKYGWPVAEGGSRAISDALVSILTEHGGKVETGVRVTRLQQIPTSDIVMLDLSPTAIADIAGDALPKRVARPYRRWRYGPGAFKVDLAVEDGIPWTNQSARRAGTVHLGGTFEEVAAAERDVHRGVMPRKPFVLLGQQYLADPTRSQGNIHPIWTYAHVPNGYTGDAGEAIIEQIERFAPGVRKRIVARAVRSTTQMPTYNPNYVGGDIVTGSNDPGQVALRPRVSINPYWTGIDGVYICSAATPPGGGVHGMGGYNAAQVALRRLAK</sequence>
<dbReference type="RefSeq" id="WP_317549510.1">
    <property type="nucleotide sequence ID" value="NZ_JAWLKE010000009.1"/>
</dbReference>
<protein>
    <submittedName>
        <fullName evidence="1">NAD(P)/FAD-dependent oxidoreductase</fullName>
    </submittedName>
</protein>
<evidence type="ECO:0000313" key="1">
    <source>
        <dbReference type="EMBL" id="MDV6233210.1"/>
    </source>
</evidence>
<dbReference type="PANTHER" id="PTHR10668">
    <property type="entry name" value="PHYTOENE DEHYDROGENASE"/>
    <property type="match status" value="1"/>
</dbReference>